<dbReference type="Pfam" id="PF04268">
    <property type="entry name" value="SoxG"/>
    <property type="match status" value="1"/>
</dbReference>
<dbReference type="GO" id="GO:0008115">
    <property type="term" value="F:sarcosine oxidase activity"/>
    <property type="evidence" value="ECO:0007669"/>
    <property type="project" value="UniProtKB-EC"/>
</dbReference>
<keyword evidence="1" id="KW-0560">Oxidoreductase</keyword>
<dbReference type="SUPFAM" id="SSF103025">
    <property type="entry name" value="Folate-binding domain"/>
    <property type="match status" value="1"/>
</dbReference>
<dbReference type="Gene3D" id="3.30.1360.120">
    <property type="entry name" value="Probable tRNA modification gtpase trme, domain 1"/>
    <property type="match status" value="1"/>
</dbReference>
<gene>
    <name evidence="1" type="ORF">Wenmar_01717</name>
</gene>
<dbReference type="Gene3D" id="3.30.70.1520">
    <property type="entry name" value="Heterotetrameric sarcosine oxidase"/>
    <property type="match status" value="1"/>
</dbReference>
<dbReference type="InterPro" id="IPR007375">
    <property type="entry name" value="SoxG"/>
</dbReference>
<dbReference type="eggNOG" id="COG4583">
    <property type="taxonomic scope" value="Bacteria"/>
</dbReference>
<dbReference type="Proteomes" id="UP000035100">
    <property type="component" value="Unassembled WGS sequence"/>
</dbReference>
<proteinExistence type="predicted"/>
<dbReference type="InterPro" id="IPR027266">
    <property type="entry name" value="TrmE/GcvT-like"/>
</dbReference>
<accession>A0A0D0NM41</accession>
<evidence type="ECO:0000313" key="2">
    <source>
        <dbReference type="Proteomes" id="UP000035100"/>
    </source>
</evidence>
<name>A0A0D0NM41_9RHOB</name>
<comment type="caution">
    <text evidence="1">The sequence shown here is derived from an EMBL/GenBank/DDBJ whole genome shotgun (WGS) entry which is preliminary data.</text>
</comment>
<protein>
    <submittedName>
        <fullName evidence="1">Sarcosine oxidase gamma subunit</fullName>
        <ecNumber evidence="1">1.5.3.1</ecNumber>
    </submittedName>
</protein>
<dbReference type="STRING" id="1123501.Wenmar_01717"/>
<dbReference type="OrthoDB" id="9814782at2"/>
<dbReference type="RefSeq" id="WP_018303489.1">
    <property type="nucleotide sequence ID" value="NZ_KB902299.1"/>
</dbReference>
<dbReference type="PATRIC" id="fig|1123501.6.peg.1808"/>
<dbReference type="EC" id="1.5.3.1" evidence="1"/>
<reference evidence="1 2" key="1">
    <citation type="submission" date="2013-01" db="EMBL/GenBank/DDBJ databases">
        <authorList>
            <person name="Fiebig A."/>
            <person name="Goeker M."/>
            <person name="Klenk H.-P.P."/>
        </authorList>
    </citation>
    <scope>NUCLEOTIDE SEQUENCE [LARGE SCALE GENOMIC DNA]</scope>
    <source>
        <strain evidence="1 2">DSM 24838</strain>
    </source>
</reference>
<dbReference type="EMBL" id="AONG01000009">
    <property type="protein sequence ID" value="KIQ69355.1"/>
    <property type="molecule type" value="Genomic_DNA"/>
</dbReference>
<organism evidence="1 2">
    <name type="scientific">Wenxinia marina DSM 24838</name>
    <dbReference type="NCBI Taxonomy" id="1123501"/>
    <lineage>
        <taxon>Bacteria</taxon>
        <taxon>Pseudomonadati</taxon>
        <taxon>Pseudomonadota</taxon>
        <taxon>Alphaproteobacteria</taxon>
        <taxon>Rhodobacterales</taxon>
        <taxon>Roseobacteraceae</taxon>
        <taxon>Wenxinia</taxon>
    </lineage>
</organism>
<keyword evidence="2" id="KW-1185">Reference proteome</keyword>
<dbReference type="AlphaFoldDB" id="A0A0D0NM41"/>
<evidence type="ECO:0000313" key="1">
    <source>
        <dbReference type="EMBL" id="KIQ69355.1"/>
    </source>
</evidence>
<sequence length="188" mass="19885">MAEAVSALWGREDGARVQVRDGGLRGMVTIRADLSDEAVQRTVGEVAGVHLPERGRASMKGERALLWMSPDELLLVAPYGAGGGLVSALGEKLEGVHHLAADVSDARAVIEVEGPGVRDVLAKLAPVDLSRGAFPVGAFRRTRLGQVAAAFWLETDERAQVICFRSVAEYVFGLLAASAKDGEVGFYG</sequence>